<dbReference type="PANTHER" id="PTHR43591:SF24">
    <property type="entry name" value="2-METHOXY-6-POLYPRENYL-1,4-BENZOQUINOL METHYLASE, MITOCHONDRIAL"/>
    <property type="match status" value="1"/>
</dbReference>
<dbReference type="SUPFAM" id="SSF53335">
    <property type="entry name" value="S-adenosyl-L-methionine-dependent methyltransferases"/>
    <property type="match status" value="1"/>
</dbReference>
<gene>
    <name evidence="2" type="ORF">SAMN06265827_1093</name>
</gene>
<reference evidence="3" key="1">
    <citation type="submission" date="2017-09" db="EMBL/GenBank/DDBJ databases">
        <authorList>
            <person name="Varghese N."/>
            <person name="Submissions S."/>
        </authorList>
    </citation>
    <scope>NUCLEOTIDE SEQUENCE [LARGE SCALE GENOMIC DNA]</scope>
    <source>
        <strain evidence="3">MSL47</strain>
    </source>
</reference>
<evidence type="ECO:0000259" key="1">
    <source>
        <dbReference type="Pfam" id="PF08241"/>
    </source>
</evidence>
<dbReference type="GO" id="GO:0032259">
    <property type="term" value="P:methylation"/>
    <property type="evidence" value="ECO:0007669"/>
    <property type="project" value="UniProtKB-KW"/>
</dbReference>
<dbReference type="CDD" id="cd02440">
    <property type="entry name" value="AdoMet_MTases"/>
    <property type="match status" value="1"/>
</dbReference>
<dbReference type="Proteomes" id="UP000219573">
    <property type="component" value="Unassembled WGS sequence"/>
</dbReference>
<dbReference type="PANTHER" id="PTHR43591">
    <property type="entry name" value="METHYLTRANSFERASE"/>
    <property type="match status" value="1"/>
</dbReference>
<keyword evidence="2" id="KW-0489">Methyltransferase</keyword>
<feature type="domain" description="Methyltransferase type 11" evidence="1">
    <location>
        <begin position="46"/>
        <end position="140"/>
    </location>
</feature>
<dbReference type="AlphaFoldDB" id="A0A285GNX1"/>
<dbReference type="InterPro" id="IPR013216">
    <property type="entry name" value="Methyltransf_11"/>
</dbReference>
<dbReference type="OrthoDB" id="9808140at2"/>
<dbReference type="EMBL" id="OBDZ01000009">
    <property type="protein sequence ID" value="SNY24894.1"/>
    <property type="molecule type" value="Genomic_DNA"/>
</dbReference>
<dbReference type="RefSeq" id="WP_097017459.1">
    <property type="nucleotide sequence ID" value="NZ_OBDZ01000009.1"/>
</dbReference>
<evidence type="ECO:0000313" key="3">
    <source>
        <dbReference type="Proteomes" id="UP000219573"/>
    </source>
</evidence>
<protein>
    <submittedName>
        <fullName evidence="2">Methyltransferase domain-containing protein</fullName>
    </submittedName>
</protein>
<dbReference type="Pfam" id="PF08241">
    <property type="entry name" value="Methyltransf_11"/>
    <property type="match status" value="1"/>
</dbReference>
<dbReference type="InterPro" id="IPR029063">
    <property type="entry name" value="SAM-dependent_MTases_sf"/>
</dbReference>
<dbReference type="GO" id="GO:0008757">
    <property type="term" value="F:S-adenosylmethionine-dependent methyltransferase activity"/>
    <property type="evidence" value="ECO:0007669"/>
    <property type="project" value="InterPro"/>
</dbReference>
<organism evidence="2 3">
    <name type="scientific">Orenia metallireducens</name>
    <dbReference type="NCBI Taxonomy" id="1413210"/>
    <lineage>
        <taxon>Bacteria</taxon>
        <taxon>Bacillati</taxon>
        <taxon>Bacillota</taxon>
        <taxon>Clostridia</taxon>
        <taxon>Halanaerobiales</taxon>
        <taxon>Halobacteroidaceae</taxon>
        <taxon>Orenia</taxon>
    </lineage>
</organism>
<accession>A0A285GNX1</accession>
<keyword evidence="2" id="KW-0808">Transferase</keyword>
<name>A0A285GNX1_9FIRM</name>
<proteinExistence type="predicted"/>
<dbReference type="Gene3D" id="3.40.50.150">
    <property type="entry name" value="Vaccinia Virus protein VP39"/>
    <property type="match status" value="1"/>
</dbReference>
<evidence type="ECO:0000313" key="2">
    <source>
        <dbReference type="EMBL" id="SNY24894.1"/>
    </source>
</evidence>
<keyword evidence="3" id="KW-1185">Reference proteome</keyword>
<sequence>MYKESIGGSFSLQSSRYNVNSYQRDIELVRKNLIDILGNLEFNSVLDVDCGKGSLLEIISKNYSDVSISGIDSSEDKLKAAKRRLGADSDLILCNSEILPWDQSSFDLVLCVNSFQHYRHPERVLAEIKRVIKPEGYLLITDDWKASPTRQLMNLLSVLFKKKIKIYSKSMIESFLDQYGFKLINWKLLIKDEYMLIAQLQG</sequence>